<feature type="transmembrane region" description="Helical" evidence="10">
    <location>
        <begin position="104"/>
        <end position="124"/>
    </location>
</feature>
<dbReference type="GO" id="GO:0051453">
    <property type="term" value="P:regulation of intracellular pH"/>
    <property type="evidence" value="ECO:0007669"/>
    <property type="project" value="TreeGrafter"/>
</dbReference>
<evidence type="ECO:0000256" key="5">
    <source>
        <dbReference type="ARBA" id="ARBA00022989"/>
    </source>
</evidence>
<evidence type="ECO:0000256" key="7">
    <source>
        <dbReference type="ARBA" id="ARBA00023065"/>
    </source>
</evidence>
<feature type="transmembrane region" description="Helical" evidence="10">
    <location>
        <begin position="50"/>
        <end position="67"/>
    </location>
</feature>
<dbReference type="Proteomes" id="UP000604046">
    <property type="component" value="Unassembled WGS sequence"/>
</dbReference>
<dbReference type="Pfam" id="PF00999">
    <property type="entry name" value="Na_H_Exchanger"/>
    <property type="match status" value="1"/>
</dbReference>
<evidence type="ECO:0000313" key="13">
    <source>
        <dbReference type="Proteomes" id="UP000604046"/>
    </source>
</evidence>
<keyword evidence="8 10" id="KW-0472">Membrane</keyword>
<keyword evidence="9" id="KW-0739">Sodium transport</keyword>
<dbReference type="AlphaFoldDB" id="A0A812PZU3"/>
<accession>A0A812PZU3</accession>
<dbReference type="PANTHER" id="PTHR10110:SF86">
    <property type="entry name" value="SODIUM_HYDROGEN EXCHANGER 7"/>
    <property type="match status" value="1"/>
</dbReference>
<keyword evidence="13" id="KW-1185">Reference proteome</keyword>
<dbReference type="GO" id="GO:0015385">
    <property type="term" value="F:sodium:proton antiporter activity"/>
    <property type="evidence" value="ECO:0007669"/>
    <property type="project" value="InterPro"/>
</dbReference>
<feature type="transmembrane region" description="Helical" evidence="10">
    <location>
        <begin position="173"/>
        <end position="194"/>
    </location>
</feature>
<dbReference type="InterPro" id="IPR018422">
    <property type="entry name" value="Cation/H_exchanger_CPA1"/>
</dbReference>
<evidence type="ECO:0000256" key="9">
    <source>
        <dbReference type="ARBA" id="ARBA00023201"/>
    </source>
</evidence>
<dbReference type="GO" id="GO:0098719">
    <property type="term" value="P:sodium ion import across plasma membrane"/>
    <property type="evidence" value="ECO:0007669"/>
    <property type="project" value="TreeGrafter"/>
</dbReference>
<dbReference type="GO" id="GO:0015386">
    <property type="term" value="F:potassium:proton antiporter activity"/>
    <property type="evidence" value="ECO:0007669"/>
    <property type="project" value="TreeGrafter"/>
</dbReference>
<evidence type="ECO:0000256" key="6">
    <source>
        <dbReference type="ARBA" id="ARBA00023053"/>
    </source>
</evidence>
<feature type="transmembrane region" description="Helical" evidence="10">
    <location>
        <begin position="136"/>
        <end position="161"/>
    </location>
</feature>
<dbReference type="EMBL" id="CAJNDS010002233">
    <property type="protein sequence ID" value="CAE7384973.1"/>
    <property type="molecule type" value="Genomic_DNA"/>
</dbReference>
<keyword evidence="4 10" id="KW-0812">Transmembrane</keyword>
<keyword evidence="3" id="KW-1003">Cell membrane</keyword>
<feature type="transmembrane region" description="Helical" evidence="10">
    <location>
        <begin position="20"/>
        <end position="38"/>
    </location>
</feature>
<sequence length="279" mass="30262">MLKGTAYDAHEAVNFLTRTIAIAIVTGCTVGLLAYLSLKMVGSPFDHSSGIIQTVITFGCAYVSFYLSEGLFGASGVLATVAAALVLAHKMWPAIVDRESLMSFWHVFEYMCNSLIFFLAGALTGNAMVKIEAQDWGHLLVIYVMLVLARFLLLFCSMPVLKLLHPRREPVSLAEVAVITWGGLRGAVGLSLAIQVATNRAGGVISPEDGQRVLFYVGGVAALTLVINATTSPFLVGALGITRWEHAKQNMMLLLHKRLKALSRGYWMAWANEDPSSKL</sequence>
<protein>
    <submittedName>
        <fullName evidence="12">NHX7 protein</fullName>
    </submittedName>
</protein>
<evidence type="ECO:0000256" key="1">
    <source>
        <dbReference type="ARBA" id="ARBA00004651"/>
    </source>
</evidence>
<gene>
    <name evidence="12" type="primary">NHX7</name>
    <name evidence="12" type="ORF">SNAT2548_LOCUS21000</name>
</gene>
<evidence type="ECO:0000259" key="11">
    <source>
        <dbReference type="Pfam" id="PF00999"/>
    </source>
</evidence>
<feature type="transmembrane region" description="Helical" evidence="10">
    <location>
        <begin position="73"/>
        <end position="92"/>
    </location>
</feature>
<dbReference type="GO" id="GO:0005886">
    <property type="term" value="C:plasma membrane"/>
    <property type="evidence" value="ECO:0007669"/>
    <property type="project" value="UniProtKB-SubCell"/>
</dbReference>
<keyword evidence="5 10" id="KW-1133">Transmembrane helix</keyword>
<feature type="domain" description="Cation/H+ exchanger transmembrane" evidence="11">
    <location>
        <begin position="15"/>
        <end position="235"/>
    </location>
</feature>
<reference evidence="12" key="1">
    <citation type="submission" date="2021-02" db="EMBL/GenBank/DDBJ databases">
        <authorList>
            <person name="Dougan E. K."/>
            <person name="Rhodes N."/>
            <person name="Thang M."/>
            <person name="Chan C."/>
        </authorList>
    </citation>
    <scope>NUCLEOTIDE SEQUENCE</scope>
</reference>
<evidence type="ECO:0000256" key="3">
    <source>
        <dbReference type="ARBA" id="ARBA00022475"/>
    </source>
</evidence>
<evidence type="ECO:0000256" key="4">
    <source>
        <dbReference type="ARBA" id="ARBA00022692"/>
    </source>
</evidence>
<dbReference type="InterPro" id="IPR006153">
    <property type="entry name" value="Cation/H_exchanger_TM"/>
</dbReference>
<keyword evidence="2" id="KW-0813">Transport</keyword>
<name>A0A812PZU3_9DINO</name>
<organism evidence="12 13">
    <name type="scientific">Symbiodinium natans</name>
    <dbReference type="NCBI Taxonomy" id="878477"/>
    <lineage>
        <taxon>Eukaryota</taxon>
        <taxon>Sar</taxon>
        <taxon>Alveolata</taxon>
        <taxon>Dinophyceae</taxon>
        <taxon>Suessiales</taxon>
        <taxon>Symbiodiniaceae</taxon>
        <taxon>Symbiodinium</taxon>
    </lineage>
</organism>
<dbReference type="OrthoDB" id="425684at2759"/>
<feature type="transmembrane region" description="Helical" evidence="10">
    <location>
        <begin position="214"/>
        <end position="242"/>
    </location>
</feature>
<dbReference type="PANTHER" id="PTHR10110">
    <property type="entry name" value="SODIUM/HYDROGEN EXCHANGER"/>
    <property type="match status" value="1"/>
</dbReference>
<comment type="caution">
    <text evidence="12">The sequence shown here is derived from an EMBL/GenBank/DDBJ whole genome shotgun (WGS) entry which is preliminary data.</text>
</comment>
<comment type="subcellular location">
    <subcellularLocation>
        <location evidence="1">Cell membrane</location>
        <topology evidence="1">Multi-pass membrane protein</topology>
    </subcellularLocation>
</comment>
<evidence type="ECO:0000256" key="8">
    <source>
        <dbReference type="ARBA" id="ARBA00023136"/>
    </source>
</evidence>
<keyword evidence="7" id="KW-0406">Ion transport</keyword>
<evidence type="ECO:0000256" key="2">
    <source>
        <dbReference type="ARBA" id="ARBA00022448"/>
    </source>
</evidence>
<evidence type="ECO:0000313" key="12">
    <source>
        <dbReference type="EMBL" id="CAE7384973.1"/>
    </source>
</evidence>
<keyword evidence="6" id="KW-0915">Sodium</keyword>
<evidence type="ECO:0000256" key="10">
    <source>
        <dbReference type="SAM" id="Phobius"/>
    </source>
</evidence>
<proteinExistence type="predicted"/>